<dbReference type="PANTHER" id="PTHR44757:SF2">
    <property type="entry name" value="BIOFILM ARCHITECTURE MAINTENANCE PROTEIN MBAA"/>
    <property type="match status" value="1"/>
</dbReference>
<evidence type="ECO:0000313" key="3">
    <source>
        <dbReference type="Proteomes" id="UP000199435"/>
    </source>
</evidence>
<dbReference type="SMART" id="SM00267">
    <property type="entry name" value="GGDEF"/>
    <property type="match status" value="1"/>
</dbReference>
<dbReference type="STRING" id="411945.GA0061102_100797"/>
<organism evidence="2 3">
    <name type="scientific">Rhizobium miluonense</name>
    <dbReference type="NCBI Taxonomy" id="411945"/>
    <lineage>
        <taxon>Bacteria</taxon>
        <taxon>Pseudomonadati</taxon>
        <taxon>Pseudomonadota</taxon>
        <taxon>Alphaproteobacteria</taxon>
        <taxon>Hyphomicrobiales</taxon>
        <taxon>Rhizobiaceae</taxon>
        <taxon>Rhizobium/Agrobacterium group</taxon>
        <taxon>Rhizobium</taxon>
    </lineage>
</organism>
<dbReference type="InterPro" id="IPR043128">
    <property type="entry name" value="Rev_trsase/Diguanyl_cyclase"/>
</dbReference>
<dbReference type="InterPro" id="IPR052155">
    <property type="entry name" value="Biofilm_reg_signaling"/>
</dbReference>
<dbReference type="Gene3D" id="3.30.450.20">
    <property type="entry name" value="PAS domain"/>
    <property type="match status" value="1"/>
</dbReference>
<dbReference type="Proteomes" id="UP000199435">
    <property type="component" value="Unassembled WGS sequence"/>
</dbReference>
<dbReference type="PANTHER" id="PTHR44757">
    <property type="entry name" value="DIGUANYLATE CYCLASE DGCP"/>
    <property type="match status" value="1"/>
</dbReference>
<feature type="domain" description="GGDEF" evidence="1">
    <location>
        <begin position="224"/>
        <end position="352"/>
    </location>
</feature>
<dbReference type="Gene3D" id="3.30.70.270">
    <property type="match status" value="1"/>
</dbReference>
<name>A0A1C3V083_9HYPH</name>
<reference evidence="3" key="1">
    <citation type="submission" date="2016-08" db="EMBL/GenBank/DDBJ databases">
        <authorList>
            <person name="Varghese N."/>
            <person name="Submissions Spin"/>
        </authorList>
    </citation>
    <scope>NUCLEOTIDE SEQUENCE [LARGE SCALE GENOMIC DNA]</scope>
    <source>
        <strain evidence="3">HAMBI 2971</strain>
    </source>
</reference>
<gene>
    <name evidence="2" type="ORF">GA0061102_100797</name>
</gene>
<dbReference type="AlphaFoldDB" id="A0A1C3V083"/>
<dbReference type="InterPro" id="IPR029787">
    <property type="entry name" value="Nucleotide_cyclase"/>
</dbReference>
<sequence>MENAADDTELSFHRSGCRLASASQAPLYSLLERLHAVLTGPFDRQTIWQLHRQINQQAALIREADIALAGAEIFERASVAASMGTWRCELPSEQLTWSGGTYDLFGFHRSHGLVRGDILRTYSEESLARLQKVRSDAIETGSGFKLDAEIQGPDIGKRWIRIFATVERQNGEPIRLFGIKQDITEERTVFEHMRHLAEHDVMTGLANRTQFQVQLAKICGPSGSGGALMLIDLDEFKEINDTLGHGAGDECLIEFTRRLSTICQCADLIARIGGDEFAVLFSPATDRHTIERVAQRLVDAAKAPMNYSGSVFNVSASVGVAFAEGETPTALFTKADHALYAAKAIGGDAFQG</sequence>
<dbReference type="InterPro" id="IPR035965">
    <property type="entry name" value="PAS-like_dom_sf"/>
</dbReference>
<evidence type="ECO:0000313" key="2">
    <source>
        <dbReference type="EMBL" id="SCB21068.1"/>
    </source>
</evidence>
<dbReference type="SUPFAM" id="SSF55073">
    <property type="entry name" value="Nucleotide cyclase"/>
    <property type="match status" value="1"/>
</dbReference>
<keyword evidence="3" id="KW-1185">Reference proteome</keyword>
<dbReference type="SUPFAM" id="SSF55785">
    <property type="entry name" value="PYP-like sensor domain (PAS domain)"/>
    <property type="match status" value="1"/>
</dbReference>
<dbReference type="RefSeq" id="WP_092846193.1">
    <property type="nucleotide sequence ID" value="NZ_FMAH01000007.1"/>
</dbReference>
<dbReference type="InterPro" id="IPR000160">
    <property type="entry name" value="GGDEF_dom"/>
</dbReference>
<dbReference type="NCBIfam" id="TIGR00254">
    <property type="entry name" value="GGDEF"/>
    <property type="match status" value="1"/>
</dbReference>
<dbReference type="PROSITE" id="PS50887">
    <property type="entry name" value="GGDEF"/>
    <property type="match status" value="1"/>
</dbReference>
<accession>A0A1C3V083</accession>
<dbReference type="EMBL" id="FMAH01000007">
    <property type="protein sequence ID" value="SCB21068.1"/>
    <property type="molecule type" value="Genomic_DNA"/>
</dbReference>
<dbReference type="OrthoDB" id="9812260at2"/>
<evidence type="ECO:0000259" key="1">
    <source>
        <dbReference type="PROSITE" id="PS50887"/>
    </source>
</evidence>
<dbReference type="CDD" id="cd01949">
    <property type="entry name" value="GGDEF"/>
    <property type="match status" value="1"/>
</dbReference>
<protein>
    <submittedName>
        <fullName evidence="2">Diguanylate cyclase (GGDEF) domain-containing protein</fullName>
    </submittedName>
</protein>
<proteinExistence type="predicted"/>
<dbReference type="Pfam" id="PF00990">
    <property type="entry name" value="GGDEF"/>
    <property type="match status" value="1"/>
</dbReference>